<sequence length="329" mass="35766">MGWLRIDYKSGDVCPPSNDTTKKKETLESTGLTARAPVTSRQSGGACPCGECRMEGKVKASCTRNKDQEYVCHSEESCEGWSCSRASPETESPRRSSTENRMGHVEHHRKRLAPPPSPPSKRRARPPAREQTIKCHTKRPRGGAGQTYDLRRGDQCIIGQAGSPVLKKPNRRDCHVEAMAVDKNRRITMLQVAGREKAAPPPRRGAPSPSLPPPPAALPPPLPPPLPPLPPPWFIGVADREGQNALPKNSIRKLAKMSETIQTAASQQRACHKGENVPALGPVDSGTDKMGGLSTPPQRRRGGQRPGHVRVVRWCAGLLPAPTRLAEGR</sequence>
<comment type="caution">
    <text evidence="2">The sequence shown here is derived from an EMBL/GenBank/DDBJ whole genome shotgun (WGS) entry which is preliminary data.</text>
</comment>
<feature type="compositionally biased region" description="Pro residues" evidence="1">
    <location>
        <begin position="199"/>
        <end position="225"/>
    </location>
</feature>
<protein>
    <submittedName>
        <fullName evidence="2">Uncharacterized protein</fullName>
    </submittedName>
</protein>
<gene>
    <name evidence="2" type="ORF">PLEPLA_LOCUS9291</name>
</gene>
<evidence type="ECO:0000313" key="2">
    <source>
        <dbReference type="EMBL" id="CAB1421409.1"/>
    </source>
</evidence>
<keyword evidence="3" id="KW-1185">Reference proteome</keyword>
<evidence type="ECO:0000256" key="1">
    <source>
        <dbReference type="SAM" id="MobiDB-lite"/>
    </source>
</evidence>
<feature type="region of interest" description="Disordered" evidence="1">
    <location>
        <begin position="80"/>
        <end position="149"/>
    </location>
</feature>
<feature type="region of interest" description="Disordered" evidence="1">
    <location>
        <begin position="14"/>
        <end position="46"/>
    </location>
</feature>
<feature type="region of interest" description="Disordered" evidence="1">
    <location>
        <begin position="193"/>
        <end position="225"/>
    </location>
</feature>
<proteinExistence type="predicted"/>
<name>A0A9N7U0B7_PLEPL</name>
<dbReference type="Proteomes" id="UP001153269">
    <property type="component" value="Unassembled WGS sequence"/>
</dbReference>
<organism evidence="2 3">
    <name type="scientific">Pleuronectes platessa</name>
    <name type="common">European plaice</name>
    <dbReference type="NCBI Taxonomy" id="8262"/>
    <lineage>
        <taxon>Eukaryota</taxon>
        <taxon>Metazoa</taxon>
        <taxon>Chordata</taxon>
        <taxon>Craniata</taxon>
        <taxon>Vertebrata</taxon>
        <taxon>Euteleostomi</taxon>
        <taxon>Actinopterygii</taxon>
        <taxon>Neopterygii</taxon>
        <taxon>Teleostei</taxon>
        <taxon>Neoteleostei</taxon>
        <taxon>Acanthomorphata</taxon>
        <taxon>Carangaria</taxon>
        <taxon>Pleuronectiformes</taxon>
        <taxon>Pleuronectoidei</taxon>
        <taxon>Pleuronectidae</taxon>
        <taxon>Pleuronectes</taxon>
    </lineage>
</organism>
<feature type="compositionally biased region" description="Basic and acidic residues" evidence="1">
    <location>
        <begin position="91"/>
        <end position="105"/>
    </location>
</feature>
<accession>A0A9N7U0B7</accession>
<reference evidence="2" key="1">
    <citation type="submission" date="2020-03" db="EMBL/GenBank/DDBJ databases">
        <authorList>
            <person name="Weist P."/>
        </authorList>
    </citation>
    <scope>NUCLEOTIDE SEQUENCE</scope>
</reference>
<feature type="region of interest" description="Disordered" evidence="1">
    <location>
        <begin position="267"/>
        <end position="308"/>
    </location>
</feature>
<evidence type="ECO:0000313" key="3">
    <source>
        <dbReference type="Proteomes" id="UP001153269"/>
    </source>
</evidence>
<dbReference type="EMBL" id="CADEAL010000523">
    <property type="protein sequence ID" value="CAB1421409.1"/>
    <property type="molecule type" value="Genomic_DNA"/>
</dbReference>
<feature type="compositionally biased region" description="Basic residues" evidence="1">
    <location>
        <begin position="298"/>
        <end position="308"/>
    </location>
</feature>
<dbReference type="AlphaFoldDB" id="A0A9N7U0B7"/>